<proteinExistence type="predicted"/>
<dbReference type="PANTHER" id="PTHR35810:SF1">
    <property type="entry name" value="CYTOPLASMIC PROTEIN"/>
    <property type="match status" value="1"/>
</dbReference>
<protein>
    <submittedName>
        <fullName evidence="1">Hydroxyacid dehydrogenase</fullName>
    </submittedName>
</protein>
<keyword evidence="2" id="KW-1185">Reference proteome</keyword>
<comment type="caution">
    <text evidence="1">The sequence shown here is derived from an EMBL/GenBank/DDBJ whole genome shotgun (WGS) entry which is preliminary data.</text>
</comment>
<name>A0A117UZ46_9SPHN</name>
<sequence length="342" mass="38949">MAGEIILYTTEDGIGQVGLKAVDGDVWLTQAQMATLFQTSIPNINQHIKAILADGEQPEATLKPYLIVQPEGDRMVERKVTHYNLPMIMAVGFRVRSARGIQFRQWAAAQLSEYLVKGFVMDDARLKEPGGDPYFDELLERIRDIRASEKRFYQQVRDVFAATSSDYDAKSDTASTFFKTIQNKMLYAVTGKTAAELIVDRADPAAPNMQLTSWKGSRVRKGDVTISKNYLTEAEVRELNRLTTMFLDFAQDRAERRKQTLMAEWIEQTDRFLTFNEREVLIGKGNMSHEAMETIVGKRYATFDAKRREAERLTAEQDDAAETLKVIEGVSKRIRKRKGDQI</sequence>
<dbReference type="Pfam" id="PF13310">
    <property type="entry name" value="Virulence_RhuM"/>
    <property type="match status" value="1"/>
</dbReference>
<dbReference type="PANTHER" id="PTHR35810">
    <property type="entry name" value="CYTOPLASMIC PROTEIN-RELATED"/>
    <property type="match status" value="1"/>
</dbReference>
<accession>A0A117UZ46</accession>
<dbReference type="AlphaFoldDB" id="A0A117UZ46"/>
<dbReference type="STRING" id="1117702.AQZ52_00600"/>
<dbReference type="InterPro" id="IPR011204">
    <property type="entry name" value="Virulence_RhuM-like"/>
</dbReference>
<dbReference type="EMBL" id="LLZS01000001">
    <property type="protein sequence ID" value="KUR73514.1"/>
    <property type="molecule type" value="Genomic_DNA"/>
</dbReference>
<dbReference type="OrthoDB" id="9802752at2"/>
<dbReference type="RefSeq" id="WP_067906030.1">
    <property type="nucleotide sequence ID" value="NZ_KQ954244.1"/>
</dbReference>
<dbReference type="Proteomes" id="UP000058012">
    <property type="component" value="Unassembled WGS sequence"/>
</dbReference>
<evidence type="ECO:0000313" key="1">
    <source>
        <dbReference type="EMBL" id="KUR73514.1"/>
    </source>
</evidence>
<gene>
    <name evidence="1" type="ORF">AQZ52_00600</name>
</gene>
<dbReference type="PIRSF" id="PIRSF015268">
    <property type="entry name" value="Virulence_RhuM"/>
    <property type="match status" value="1"/>
</dbReference>
<reference evidence="1 2" key="1">
    <citation type="submission" date="2015-10" db="EMBL/GenBank/DDBJ databases">
        <title>Draft genome sequence of Novosphingobium fuchskuhlense DSM 25065 isolated from a surface water sample of the southwest basin of Lake Grosse Fuchskuhle.</title>
        <authorList>
            <person name="Ruckert C."/>
            <person name="Winkler A."/>
            <person name="Glaeser J."/>
            <person name="Grossart H.-P."/>
            <person name="Kalinowski J."/>
            <person name="Glaeser S."/>
        </authorList>
    </citation>
    <scope>NUCLEOTIDE SEQUENCE [LARGE SCALE GENOMIC DNA]</scope>
    <source>
        <strain evidence="1 2">FNE08-7</strain>
    </source>
</reference>
<evidence type="ECO:0000313" key="2">
    <source>
        <dbReference type="Proteomes" id="UP000058012"/>
    </source>
</evidence>
<organism evidence="1 2">
    <name type="scientific">Novosphingobium fuchskuhlense</name>
    <dbReference type="NCBI Taxonomy" id="1117702"/>
    <lineage>
        <taxon>Bacteria</taxon>
        <taxon>Pseudomonadati</taxon>
        <taxon>Pseudomonadota</taxon>
        <taxon>Alphaproteobacteria</taxon>
        <taxon>Sphingomonadales</taxon>
        <taxon>Sphingomonadaceae</taxon>
        <taxon>Novosphingobium</taxon>
    </lineage>
</organism>